<keyword evidence="13" id="KW-1185">Reference proteome</keyword>
<dbReference type="PANTHER" id="PTHR32198">
    <property type="entry name" value="MITOCHONDRIAL ESCAPE PROTEIN 2"/>
    <property type="match status" value="1"/>
</dbReference>
<evidence type="ECO:0000256" key="5">
    <source>
        <dbReference type="ARBA" id="ARBA00022792"/>
    </source>
</evidence>
<comment type="function">
    <text evidence="9 10">Plays a role in maintaining the mitochondrial genome and in controlling the mtDNA escape. Involved in the regulation of mtDNA nucleotide structure and number. May have a dispensable role in early maturation of pre-rRNA.</text>
</comment>
<evidence type="ECO:0000256" key="1">
    <source>
        <dbReference type="ARBA" id="ARBA00004434"/>
    </source>
</evidence>
<evidence type="ECO:0000256" key="9">
    <source>
        <dbReference type="ARBA" id="ARBA00025276"/>
    </source>
</evidence>
<accession>A0AAV5RRI9</accession>
<comment type="caution">
    <text evidence="12">The sequence shown here is derived from an EMBL/GenBank/DDBJ whole genome shotgun (WGS) entry which is preliminary data.</text>
</comment>
<keyword evidence="5 10" id="KW-0999">Mitochondrion inner membrane</keyword>
<dbReference type="Pfam" id="PF10443">
    <property type="entry name" value="RNA12"/>
    <property type="match status" value="1"/>
</dbReference>
<evidence type="ECO:0000256" key="7">
    <source>
        <dbReference type="ARBA" id="ARBA00023128"/>
    </source>
</evidence>
<dbReference type="PANTHER" id="PTHR32198:SF2">
    <property type="entry name" value="MITOCHONDRIAL ESCAPE PROTEIN 2"/>
    <property type="match status" value="1"/>
</dbReference>
<dbReference type="GO" id="GO:0005743">
    <property type="term" value="C:mitochondrial inner membrane"/>
    <property type="evidence" value="ECO:0007669"/>
    <property type="project" value="UniProtKB-SubCell"/>
</dbReference>
<dbReference type="InterPro" id="IPR018850">
    <property type="entry name" value="Mt_escape_2_C"/>
</dbReference>
<evidence type="ECO:0000256" key="6">
    <source>
        <dbReference type="ARBA" id="ARBA00022989"/>
    </source>
</evidence>
<keyword evidence="8" id="KW-0472">Membrane</keyword>
<evidence type="ECO:0000256" key="10">
    <source>
        <dbReference type="RuleBase" id="RU367108"/>
    </source>
</evidence>
<dbReference type="GO" id="GO:0006397">
    <property type="term" value="P:mRNA processing"/>
    <property type="evidence" value="ECO:0007669"/>
    <property type="project" value="UniProtKB-UniRule"/>
</dbReference>
<keyword evidence="10" id="KW-0507">mRNA processing</keyword>
<dbReference type="Proteomes" id="UP001362899">
    <property type="component" value="Unassembled WGS sequence"/>
</dbReference>
<sequence length="749" mass="83057">MIHIRRLCTQANTSLYFYSQINPPLGLLSRIPQLNPSASAVRKSIANSVPQDVAEIAHIDFRPDEGGAFVRFRAHDEQKLEKLVKKGFTSRWLLFTSHATGFKVIGKPWITDIPHKLSRTVSVEPGMRKEDLYDLLRQYGKLSYCRDNIAKFASLSSACAALACAHRSVYAGQELRLHVVPQRKILKTVGAWFFEHPRITLPALIALLFAVAYAVFEPVRQWGVENKVKGTFQHYVDKLSFGLIASFSKTGKPLDVISEAKNDNVQELERELSEGQSTFIVVSGPKGSGKTDVIAATLSGCEQPVLLIDCNSLRGPPPNVVVKSLARMVGYWPIFTWTNSISRAAEIGIQGVTGQKTELTRSFDEQVEGVLDTVAHALKNLATAPLGKNKTTNQERDFLSSHPEARPVVVIQGFLSNDSLSQVLSKWCASLLVDDVAKVIISTSDMTVEKTLASILPNRVLRTVHISDANPAVAKQYIYDNFMPYVETDMARQSFQQLRDMDGTFLKPLGGRMQDLQAFGRRLLAGEKPVEALDALVKSASVEVSQLFLSSSKQWTIEQAWILINQLARTPVALSSKNSKNSKNSEKENDATAETWLSVPGQILGTFGFMTLTETQKTLEAVEEAELVQTRSVGGRIVGIRPVSPLYMEAFKRIVSDPLFAPLMNQKVAQARKAVETAKIQDIEKEMQGFTVLAPHFPPQLKQRVAYLCSLMNTSQAVVELCDQEIAECREQLQKFGWYAQNEPSSGFA</sequence>
<name>A0AAV5RRI9_STABA</name>
<dbReference type="InterPro" id="IPR039627">
    <property type="entry name" value="Yme2_C"/>
</dbReference>
<evidence type="ECO:0000313" key="12">
    <source>
        <dbReference type="EMBL" id="GMM53231.1"/>
    </source>
</evidence>
<keyword evidence="10" id="KW-0694">RNA-binding</keyword>
<dbReference type="GO" id="GO:0003723">
    <property type="term" value="F:RNA binding"/>
    <property type="evidence" value="ECO:0007669"/>
    <property type="project" value="UniProtKB-UniRule"/>
</dbReference>
<keyword evidence="7 10" id="KW-0496">Mitochondrion</keyword>
<evidence type="ECO:0000313" key="13">
    <source>
        <dbReference type="Proteomes" id="UP001362899"/>
    </source>
</evidence>
<dbReference type="EMBL" id="BTGC01000008">
    <property type="protein sequence ID" value="GMM53231.1"/>
    <property type="molecule type" value="Genomic_DNA"/>
</dbReference>
<reference evidence="12 13" key="1">
    <citation type="journal article" date="2023" name="Elife">
        <title>Identification of key yeast species and microbe-microbe interactions impacting larval growth of Drosophila in the wild.</title>
        <authorList>
            <person name="Mure A."/>
            <person name="Sugiura Y."/>
            <person name="Maeda R."/>
            <person name="Honda K."/>
            <person name="Sakurai N."/>
            <person name="Takahashi Y."/>
            <person name="Watada M."/>
            <person name="Katoh T."/>
            <person name="Gotoh A."/>
            <person name="Gotoh Y."/>
            <person name="Taniguchi I."/>
            <person name="Nakamura K."/>
            <person name="Hayashi T."/>
            <person name="Katayama T."/>
            <person name="Uemura T."/>
            <person name="Hattori Y."/>
        </authorList>
    </citation>
    <scope>NUCLEOTIDE SEQUENCE [LARGE SCALE GENOMIC DNA]</scope>
    <source>
        <strain evidence="12 13">SB-73</strain>
    </source>
</reference>
<comment type="subcellular location">
    <subcellularLocation>
        <location evidence="1 10">Mitochondrion inner membrane</location>
        <topology evidence="1 10">Single-pass membrane protein</topology>
    </subcellularLocation>
</comment>
<keyword evidence="4" id="KW-0812">Transmembrane</keyword>
<protein>
    <recommendedName>
        <fullName evidence="3 10">Mitochondrial escape protein 2</fullName>
    </recommendedName>
</protein>
<evidence type="ECO:0000256" key="4">
    <source>
        <dbReference type="ARBA" id="ARBA00022692"/>
    </source>
</evidence>
<dbReference type="AlphaFoldDB" id="A0AAV5RRI9"/>
<comment type="similarity">
    <text evidence="2 10">Belongs to the YME2 family.</text>
</comment>
<evidence type="ECO:0000256" key="8">
    <source>
        <dbReference type="ARBA" id="ARBA00023136"/>
    </source>
</evidence>
<evidence type="ECO:0000256" key="2">
    <source>
        <dbReference type="ARBA" id="ARBA00010320"/>
    </source>
</evidence>
<evidence type="ECO:0000259" key="11">
    <source>
        <dbReference type="Pfam" id="PF10443"/>
    </source>
</evidence>
<organism evidence="12 13">
    <name type="scientific">Starmerella bacillaris</name>
    <name type="common">Yeast</name>
    <name type="synonym">Candida zemplinina</name>
    <dbReference type="NCBI Taxonomy" id="1247836"/>
    <lineage>
        <taxon>Eukaryota</taxon>
        <taxon>Fungi</taxon>
        <taxon>Dikarya</taxon>
        <taxon>Ascomycota</taxon>
        <taxon>Saccharomycotina</taxon>
        <taxon>Dipodascomycetes</taxon>
        <taxon>Dipodascales</taxon>
        <taxon>Trichomonascaceae</taxon>
        <taxon>Starmerella</taxon>
    </lineage>
</organism>
<feature type="domain" description="Mitochondrial escape protein 2 C-terminal" evidence="11">
    <location>
        <begin position="262"/>
        <end position="689"/>
    </location>
</feature>
<proteinExistence type="inferred from homology"/>
<gene>
    <name evidence="12" type="ORF">DASB73_041940</name>
</gene>
<keyword evidence="6" id="KW-1133">Transmembrane helix</keyword>
<evidence type="ECO:0000256" key="3">
    <source>
        <dbReference type="ARBA" id="ARBA00020222"/>
    </source>
</evidence>